<comment type="caution">
    <text evidence="1">The sequence shown here is derived from an EMBL/GenBank/DDBJ whole genome shotgun (WGS) entry which is preliminary data.</text>
</comment>
<keyword evidence="2" id="KW-1185">Reference proteome</keyword>
<name>A0A9N9DHQ3_9GLOM</name>
<proteinExistence type="predicted"/>
<dbReference type="EMBL" id="CAJVPY010005270">
    <property type="protein sequence ID" value="CAG8639258.1"/>
    <property type="molecule type" value="Genomic_DNA"/>
</dbReference>
<dbReference type="Proteomes" id="UP000789405">
    <property type="component" value="Unassembled WGS sequence"/>
</dbReference>
<protein>
    <submittedName>
        <fullName evidence="1">14341_t:CDS:1</fullName>
    </submittedName>
</protein>
<gene>
    <name evidence="1" type="ORF">DERYTH_LOCUS9565</name>
</gene>
<feature type="non-terminal residue" evidence="1">
    <location>
        <position position="1"/>
    </location>
</feature>
<evidence type="ECO:0000313" key="2">
    <source>
        <dbReference type="Proteomes" id="UP000789405"/>
    </source>
</evidence>
<evidence type="ECO:0000313" key="1">
    <source>
        <dbReference type="EMBL" id="CAG8639258.1"/>
    </source>
</evidence>
<accession>A0A9N9DHQ3</accession>
<sequence>MSQICQMTDNLVEDNPTLKDRYLNEAEWHEIEITIVMLLEPMAKVTPILSS</sequence>
<dbReference type="AlphaFoldDB" id="A0A9N9DHQ3"/>
<organism evidence="1 2">
    <name type="scientific">Dentiscutata erythropus</name>
    <dbReference type="NCBI Taxonomy" id="1348616"/>
    <lineage>
        <taxon>Eukaryota</taxon>
        <taxon>Fungi</taxon>
        <taxon>Fungi incertae sedis</taxon>
        <taxon>Mucoromycota</taxon>
        <taxon>Glomeromycotina</taxon>
        <taxon>Glomeromycetes</taxon>
        <taxon>Diversisporales</taxon>
        <taxon>Gigasporaceae</taxon>
        <taxon>Dentiscutata</taxon>
    </lineage>
</organism>
<reference evidence="1" key="1">
    <citation type="submission" date="2021-06" db="EMBL/GenBank/DDBJ databases">
        <authorList>
            <person name="Kallberg Y."/>
            <person name="Tangrot J."/>
            <person name="Rosling A."/>
        </authorList>
    </citation>
    <scope>NUCLEOTIDE SEQUENCE</scope>
    <source>
        <strain evidence="1">MA453B</strain>
    </source>
</reference>